<dbReference type="RefSeq" id="WP_204039562.1">
    <property type="nucleotide sequence ID" value="NZ_BOOA01000006.1"/>
</dbReference>
<accession>A0A919Q8P2</accession>
<proteinExistence type="predicted"/>
<keyword evidence="2" id="KW-1185">Reference proteome</keyword>
<comment type="caution">
    <text evidence="1">The sequence shown here is derived from an EMBL/GenBank/DDBJ whole genome shotgun (WGS) entry which is preliminary data.</text>
</comment>
<name>A0A919Q8P2_9ACTN</name>
<evidence type="ECO:0000313" key="2">
    <source>
        <dbReference type="Proteomes" id="UP000640052"/>
    </source>
</evidence>
<evidence type="ECO:0000313" key="1">
    <source>
        <dbReference type="EMBL" id="GIH22725.1"/>
    </source>
</evidence>
<gene>
    <name evidence="1" type="ORF">Aph01nite_10350</name>
</gene>
<protein>
    <submittedName>
        <fullName evidence="1">Uncharacterized protein</fullName>
    </submittedName>
</protein>
<dbReference type="AlphaFoldDB" id="A0A919Q8P2"/>
<organism evidence="1 2">
    <name type="scientific">Acrocarpospora phusangensis</name>
    <dbReference type="NCBI Taxonomy" id="1070424"/>
    <lineage>
        <taxon>Bacteria</taxon>
        <taxon>Bacillati</taxon>
        <taxon>Actinomycetota</taxon>
        <taxon>Actinomycetes</taxon>
        <taxon>Streptosporangiales</taxon>
        <taxon>Streptosporangiaceae</taxon>
        <taxon>Acrocarpospora</taxon>
    </lineage>
</organism>
<sequence length="111" mass="11812">MGRARRVIAGSILVAGTAGSWWLAGQARTPQALAAQAEPPAPSVITVPVRWERTGPVIPVSALQPTGDRARIHTNRGPIQIDVVKEAEGWLSISAPPGSIRPGDQVRVWPR</sequence>
<reference evidence="1" key="1">
    <citation type="submission" date="2021-01" db="EMBL/GenBank/DDBJ databases">
        <title>Whole genome shotgun sequence of Acrocarpospora phusangensis NBRC 108782.</title>
        <authorList>
            <person name="Komaki H."/>
            <person name="Tamura T."/>
        </authorList>
    </citation>
    <scope>NUCLEOTIDE SEQUENCE</scope>
    <source>
        <strain evidence="1">NBRC 108782</strain>
    </source>
</reference>
<dbReference type="EMBL" id="BOOA01000006">
    <property type="protein sequence ID" value="GIH22725.1"/>
    <property type="molecule type" value="Genomic_DNA"/>
</dbReference>
<dbReference type="Proteomes" id="UP000640052">
    <property type="component" value="Unassembled WGS sequence"/>
</dbReference>